<dbReference type="AlphaFoldDB" id="A0A401LBV0"/>
<dbReference type="OrthoDB" id="1855450at2"/>
<evidence type="ECO:0000313" key="1">
    <source>
        <dbReference type="EMBL" id="GCB29023.1"/>
    </source>
</evidence>
<evidence type="ECO:0000313" key="2">
    <source>
        <dbReference type="Proteomes" id="UP000287361"/>
    </source>
</evidence>
<accession>A0A401LBV0</accession>
<sequence>MKAKRIILCVAVVFLAGILAYSAIQRKHTFTLSNEDGGVKAEQIQPLFGTVRVSGDSDTDVVFTDVETGEKYTIGYITHGMTEKIKLERGRWYSVAGSGNLTVKPINVRVE</sequence>
<reference evidence="1 2" key="1">
    <citation type="submission" date="2018-10" db="EMBL/GenBank/DDBJ databases">
        <title>Draft Genome Sequence of Anaerotignum sp. KCTC 15736.</title>
        <authorList>
            <person name="Choi S.H."/>
            <person name="Kim J.S."/>
            <person name="Kang S.W."/>
            <person name="Lee J.S."/>
            <person name="Park S.H."/>
        </authorList>
    </citation>
    <scope>NUCLEOTIDE SEQUENCE [LARGE SCALE GENOMIC DNA]</scope>
    <source>
        <strain evidence="1 2">KCTC 15736</strain>
    </source>
</reference>
<organism evidence="1 2">
    <name type="scientific">Anaerotignum faecicola</name>
    <dbReference type="NCBI Taxonomy" id="2358141"/>
    <lineage>
        <taxon>Bacteria</taxon>
        <taxon>Bacillati</taxon>
        <taxon>Bacillota</taxon>
        <taxon>Clostridia</taxon>
        <taxon>Lachnospirales</taxon>
        <taxon>Anaerotignaceae</taxon>
        <taxon>Anaerotignum</taxon>
    </lineage>
</organism>
<keyword evidence="2" id="KW-1185">Reference proteome</keyword>
<dbReference type="EMBL" id="BHVZ01000001">
    <property type="protein sequence ID" value="GCB29023.1"/>
    <property type="molecule type" value="Genomic_DNA"/>
</dbReference>
<comment type="caution">
    <text evidence="1">The sequence shown here is derived from an EMBL/GenBank/DDBJ whole genome shotgun (WGS) entry which is preliminary data.</text>
</comment>
<gene>
    <name evidence="1" type="ORF">KGMB03357_06840</name>
</gene>
<proteinExistence type="predicted"/>
<protein>
    <submittedName>
        <fullName evidence="1">Uncharacterized protein</fullName>
    </submittedName>
</protein>
<name>A0A401LBV0_9FIRM</name>
<dbReference type="Proteomes" id="UP000287361">
    <property type="component" value="Unassembled WGS sequence"/>
</dbReference>